<dbReference type="CDD" id="cd10918">
    <property type="entry name" value="CE4_NodB_like_5s_6s"/>
    <property type="match status" value="1"/>
</dbReference>
<dbReference type="PROSITE" id="PS51677">
    <property type="entry name" value="NODB"/>
    <property type="match status" value="1"/>
</dbReference>
<evidence type="ECO:0000256" key="1">
    <source>
        <dbReference type="ARBA" id="ARBA00022729"/>
    </source>
</evidence>
<dbReference type="InterPro" id="IPR011330">
    <property type="entry name" value="Glyco_hydro/deAcase_b/a-brl"/>
</dbReference>
<evidence type="ECO:0000259" key="2">
    <source>
        <dbReference type="PROSITE" id="PS51677"/>
    </source>
</evidence>
<evidence type="ECO:0000313" key="3">
    <source>
        <dbReference type="EMBL" id="EEV16234.1"/>
    </source>
</evidence>
<dbReference type="PANTHER" id="PTHR34216">
    <property type="match status" value="1"/>
</dbReference>
<organism evidence="3 4">
    <name type="scientific">Campylobacter gracilis RM3268</name>
    <dbReference type="NCBI Taxonomy" id="553220"/>
    <lineage>
        <taxon>Bacteria</taxon>
        <taxon>Pseudomonadati</taxon>
        <taxon>Campylobacterota</taxon>
        <taxon>Epsilonproteobacteria</taxon>
        <taxon>Campylobacterales</taxon>
        <taxon>Campylobacteraceae</taxon>
        <taxon>Campylobacter</taxon>
    </lineage>
</organism>
<proteinExistence type="predicted"/>
<reference evidence="3 4" key="1">
    <citation type="submission" date="2009-07" db="EMBL/GenBank/DDBJ databases">
        <authorList>
            <person name="Madupu R."/>
            <person name="Sebastian Y."/>
            <person name="Durkin A.S."/>
            <person name="Torralba M."/>
            <person name="Methe B."/>
            <person name="Sutton G.G."/>
            <person name="Strausberg R.L."/>
            <person name="Nelson K.E."/>
        </authorList>
    </citation>
    <scope>NUCLEOTIDE SEQUENCE [LARGE SCALE GENOMIC DNA]</scope>
    <source>
        <strain evidence="3 4">RM3268</strain>
    </source>
</reference>
<dbReference type="InterPro" id="IPR051398">
    <property type="entry name" value="Polysacch_Deacetylase"/>
</dbReference>
<accession>C8PLC2</accession>
<dbReference type="Pfam" id="PF01522">
    <property type="entry name" value="Polysacc_deac_1"/>
    <property type="match status" value="1"/>
</dbReference>
<dbReference type="AlphaFoldDB" id="C8PLC2"/>
<protein>
    <submittedName>
        <fullName evidence="3">Polysaccharide deacetylase</fullName>
    </submittedName>
</protein>
<sequence length="263" mass="30565">MNYIFMFLIFAAAVGVSLRYNWWRIPQGWHKARVLMYHSVEEHKGDKFDKWRLKPADFERQIAWLAKNGFESFKLSELIALERLPKKAVCITFDDGFENNFTDAFEILKKYDFKASIFLVPDAVQNDWERANTTHLARMLNEEQILKMQASGLVEFGAHTMHHVNLDLTYASDPQLATDEIIESKARVARICGRPCEVFAYPYGKFNDEILNIARSNFKGAVVVKRGLYEAGDDKYAVKRIGILGTEGFFDFWLKFTRIRNKL</sequence>
<evidence type="ECO:0000313" key="4">
    <source>
        <dbReference type="Proteomes" id="UP000005709"/>
    </source>
</evidence>
<dbReference type="RefSeq" id="WP_005873209.1">
    <property type="nucleotide sequence ID" value="NZ_ACYG01000032.1"/>
</dbReference>
<dbReference type="GO" id="GO:0005975">
    <property type="term" value="P:carbohydrate metabolic process"/>
    <property type="evidence" value="ECO:0007669"/>
    <property type="project" value="InterPro"/>
</dbReference>
<dbReference type="PANTHER" id="PTHR34216:SF7">
    <property type="entry name" value="POLY-BETA-1,6-N-ACETYL-D-GLUCOSAMINE N-DEACETYLASE"/>
    <property type="match status" value="1"/>
</dbReference>
<keyword evidence="1" id="KW-0732">Signal</keyword>
<dbReference type="eggNOG" id="COG0726">
    <property type="taxonomic scope" value="Bacteria"/>
</dbReference>
<dbReference type="EMBL" id="ACYG01000032">
    <property type="protein sequence ID" value="EEV16234.1"/>
    <property type="molecule type" value="Genomic_DNA"/>
</dbReference>
<keyword evidence="4" id="KW-1185">Reference proteome</keyword>
<dbReference type="STRING" id="824.CGRAC_1412"/>
<feature type="domain" description="NodB homology" evidence="2">
    <location>
        <begin position="87"/>
        <end position="263"/>
    </location>
</feature>
<gene>
    <name evidence="3" type="ORF">CAMGR0001_1931</name>
</gene>
<dbReference type="InterPro" id="IPR002509">
    <property type="entry name" value="NODB_dom"/>
</dbReference>
<comment type="caution">
    <text evidence="3">The sequence shown here is derived from an EMBL/GenBank/DDBJ whole genome shotgun (WGS) entry which is preliminary data.</text>
</comment>
<dbReference type="Gene3D" id="3.20.20.370">
    <property type="entry name" value="Glycoside hydrolase/deacetylase"/>
    <property type="match status" value="1"/>
</dbReference>
<dbReference type="SUPFAM" id="SSF88713">
    <property type="entry name" value="Glycoside hydrolase/deacetylase"/>
    <property type="match status" value="1"/>
</dbReference>
<name>C8PLC2_9BACT</name>
<dbReference type="GO" id="GO:0016810">
    <property type="term" value="F:hydrolase activity, acting on carbon-nitrogen (but not peptide) bonds"/>
    <property type="evidence" value="ECO:0007669"/>
    <property type="project" value="InterPro"/>
</dbReference>
<dbReference type="Proteomes" id="UP000005709">
    <property type="component" value="Unassembled WGS sequence"/>
</dbReference>